<dbReference type="RefSeq" id="WP_344717187.1">
    <property type="nucleotide sequence ID" value="NZ_BAAAYG010000001.1"/>
</dbReference>
<reference evidence="4" key="1">
    <citation type="journal article" date="2019" name="Int. J. Syst. Evol. Microbiol.">
        <title>The Global Catalogue of Microorganisms (GCM) 10K type strain sequencing project: providing services to taxonomists for standard genome sequencing and annotation.</title>
        <authorList>
            <consortium name="The Broad Institute Genomics Platform"/>
            <consortium name="The Broad Institute Genome Sequencing Center for Infectious Disease"/>
            <person name="Wu L."/>
            <person name="Ma J."/>
        </authorList>
    </citation>
    <scope>NUCLEOTIDE SEQUENCE [LARGE SCALE GENOMIC DNA]</scope>
    <source>
        <strain evidence="4">JCM 11483</strain>
    </source>
</reference>
<accession>A0ABP6R5T1</accession>
<evidence type="ECO:0000256" key="1">
    <source>
        <dbReference type="SAM" id="MobiDB-lite"/>
    </source>
</evidence>
<proteinExistence type="predicted"/>
<dbReference type="Proteomes" id="UP001501736">
    <property type="component" value="Unassembled WGS sequence"/>
</dbReference>
<keyword evidence="2" id="KW-1133">Transmembrane helix</keyword>
<keyword evidence="4" id="KW-1185">Reference proteome</keyword>
<keyword evidence="2" id="KW-0812">Transmembrane</keyword>
<evidence type="ECO:0000313" key="3">
    <source>
        <dbReference type="EMBL" id="GAA3278496.1"/>
    </source>
</evidence>
<protein>
    <submittedName>
        <fullName evidence="3">Uncharacterized protein</fullName>
    </submittedName>
</protein>
<feature type="transmembrane region" description="Helical" evidence="2">
    <location>
        <begin position="20"/>
        <end position="41"/>
    </location>
</feature>
<evidence type="ECO:0000313" key="4">
    <source>
        <dbReference type="Proteomes" id="UP001501736"/>
    </source>
</evidence>
<comment type="caution">
    <text evidence="3">The sequence shown here is derived from an EMBL/GenBank/DDBJ whole genome shotgun (WGS) entry which is preliminary data.</text>
</comment>
<feature type="region of interest" description="Disordered" evidence="1">
    <location>
        <begin position="198"/>
        <end position="219"/>
    </location>
</feature>
<dbReference type="EMBL" id="BAAAYG010000001">
    <property type="protein sequence ID" value="GAA3278496.1"/>
    <property type="molecule type" value="Genomic_DNA"/>
</dbReference>
<feature type="transmembrane region" description="Helical" evidence="2">
    <location>
        <begin position="61"/>
        <end position="80"/>
    </location>
</feature>
<keyword evidence="2" id="KW-0472">Membrane</keyword>
<evidence type="ECO:0000256" key="2">
    <source>
        <dbReference type="SAM" id="Phobius"/>
    </source>
</evidence>
<sequence length="219" mass="22459">MFDGLDSEIWSSETGTGEIAAMVLGAVAVLLVLGGATGALLVATGKIKASSVLASKGTSTLLAFFGGSVLIGTLTGAVAWSSTAGGEQGGIYGLMPEDARPGAVEVEVESTLVSCEEPVQWESDGAGPAESAYEEAHEEGMEVVKALGIEEEVQKELDDHASAYLWKISWMPGEGECTPDNRSAAGGTTIEVGTIHAPGAMSNTEHKTHEFEAPESSDG</sequence>
<organism evidence="3 4">
    <name type="scientific">Nesterenkonia halobia</name>
    <dbReference type="NCBI Taxonomy" id="37922"/>
    <lineage>
        <taxon>Bacteria</taxon>
        <taxon>Bacillati</taxon>
        <taxon>Actinomycetota</taxon>
        <taxon>Actinomycetes</taxon>
        <taxon>Micrococcales</taxon>
        <taxon>Micrococcaceae</taxon>
        <taxon>Nesterenkonia</taxon>
    </lineage>
</organism>
<name>A0ABP6R5T1_9MICC</name>
<gene>
    <name evidence="3" type="ORF">GCM10020260_00650</name>
</gene>